<dbReference type="Proteomes" id="UP000054549">
    <property type="component" value="Unassembled WGS sequence"/>
</dbReference>
<protein>
    <submittedName>
        <fullName evidence="2">Uncharacterized protein</fullName>
    </submittedName>
</protein>
<organism evidence="2 3">
    <name type="scientific">Amanita muscaria (strain Koide BX008)</name>
    <dbReference type="NCBI Taxonomy" id="946122"/>
    <lineage>
        <taxon>Eukaryota</taxon>
        <taxon>Fungi</taxon>
        <taxon>Dikarya</taxon>
        <taxon>Basidiomycota</taxon>
        <taxon>Agaricomycotina</taxon>
        <taxon>Agaricomycetes</taxon>
        <taxon>Agaricomycetidae</taxon>
        <taxon>Agaricales</taxon>
        <taxon>Pluteineae</taxon>
        <taxon>Amanitaceae</taxon>
        <taxon>Amanita</taxon>
    </lineage>
</organism>
<dbReference type="InParanoid" id="A0A0C2T658"/>
<proteinExistence type="predicted"/>
<dbReference type="HOGENOM" id="CLU_2146305_0_0_1"/>
<feature type="region of interest" description="Disordered" evidence="1">
    <location>
        <begin position="87"/>
        <end position="107"/>
    </location>
</feature>
<feature type="region of interest" description="Disordered" evidence="1">
    <location>
        <begin position="1"/>
        <end position="63"/>
    </location>
</feature>
<name>A0A0C2T658_AMAMK</name>
<evidence type="ECO:0000256" key="1">
    <source>
        <dbReference type="SAM" id="MobiDB-lite"/>
    </source>
</evidence>
<evidence type="ECO:0000313" key="3">
    <source>
        <dbReference type="Proteomes" id="UP000054549"/>
    </source>
</evidence>
<accession>A0A0C2T658</accession>
<dbReference type="EMBL" id="KN818276">
    <property type="protein sequence ID" value="KIL62024.1"/>
    <property type="molecule type" value="Genomic_DNA"/>
</dbReference>
<reference evidence="2 3" key="1">
    <citation type="submission" date="2014-04" db="EMBL/GenBank/DDBJ databases">
        <title>Evolutionary Origins and Diversification of the Mycorrhizal Mutualists.</title>
        <authorList>
            <consortium name="DOE Joint Genome Institute"/>
            <consortium name="Mycorrhizal Genomics Consortium"/>
            <person name="Kohler A."/>
            <person name="Kuo A."/>
            <person name="Nagy L.G."/>
            <person name="Floudas D."/>
            <person name="Copeland A."/>
            <person name="Barry K.W."/>
            <person name="Cichocki N."/>
            <person name="Veneault-Fourrey C."/>
            <person name="LaButti K."/>
            <person name="Lindquist E.A."/>
            <person name="Lipzen A."/>
            <person name="Lundell T."/>
            <person name="Morin E."/>
            <person name="Murat C."/>
            <person name="Riley R."/>
            <person name="Ohm R."/>
            <person name="Sun H."/>
            <person name="Tunlid A."/>
            <person name="Henrissat B."/>
            <person name="Grigoriev I.V."/>
            <person name="Hibbett D.S."/>
            <person name="Martin F."/>
        </authorList>
    </citation>
    <scope>NUCLEOTIDE SEQUENCE [LARGE SCALE GENOMIC DNA]</scope>
    <source>
        <strain evidence="2 3">Koide BX008</strain>
    </source>
</reference>
<dbReference type="OrthoDB" id="3361009at2759"/>
<evidence type="ECO:0000313" key="2">
    <source>
        <dbReference type="EMBL" id="KIL62024.1"/>
    </source>
</evidence>
<dbReference type="AlphaFoldDB" id="A0A0C2T658"/>
<sequence>MASIPTIDSGVGLEQQPHMPSEVVSPTRVDEAPQQASTTPGDGRVVHDNHNPPADSDMTDENKVPFKEKMIGYAQKTRGTILRKPSLKEHGEKILQGETTHADDRQK</sequence>
<keyword evidence="3" id="KW-1185">Reference proteome</keyword>
<gene>
    <name evidence="2" type="ORF">M378DRAFT_807488</name>
</gene>